<keyword evidence="7" id="KW-1185">Reference proteome</keyword>
<accession>A0A6L9SIY2</accession>
<evidence type="ECO:0000313" key="7">
    <source>
        <dbReference type="Proteomes" id="UP000475214"/>
    </source>
</evidence>
<dbReference type="InterPro" id="IPR011075">
    <property type="entry name" value="TetR_C"/>
</dbReference>
<dbReference type="SUPFAM" id="SSF48498">
    <property type="entry name" value="Tetracyclin repressor-like, C-terminal domain"/>
    <property type="match status" value="1"/>
</dbReference>
<dbReference type="Pfam" id="PF16925">
    <property type="entry name" value="TetR_C_13"/>
    <property type="match status" value="1"/>
</dbReference>
<dbReference type="Pfam" id="PF00440">
    <property type="entry name" value="TetR_N"/>
    <property type="match status" value="1"/>
</dbReference>
<feature type="domain" description="HTH tetR-type" evidence="5">
    <location>
        <begin position="4"/>
        <end position="64"/>
    </location>
</feature>
<dbReference type="PANTHER" id="PTHR30055:SF234">
    <property type="entry name" value="HTH-TYPE TRANSCRIPTIONAL REGULATOR BETI"/>
    <property type="match status" value="1"/>
</dbReference>
<sequence length="202" mass="22197">MSERSARERILDAAHQLVLQRGFAATTVDAVLAEASASKGAFFHHFPSKAHLGRALVERYAEGDAQALETAMSAAEAETDDPGEQLVCFLRSFEEGAEAVLKIQPSCLFISFIYETELADAGTDDIVARSILHWRERILDKLEQAAADRPALRAVDLPSLADQLFTVFEGAFLLTRALGDKDAMGRQLSHLRHYVELLVSRG</sequence>
<name>A0A6L9SIY2_9ACTN</name>
<evidence type="ECO:0000256" key="1">
    <source>
        <dbReference type="ARBA" id="ARBA00023015"/>
    </source>
</evidence>
<evidence type="ECO:0000256" key="2">
    <source>
        <dbReference type="ARBA" id="ARBA00023125"/>
    </source>
</evidence>
<evidence type="ECO:0000259" key="5">
    <source>
        <dbReference type="PROSITE" id="PS50977"/>
    </source>
</evidence>
<gene>
    <name evidence="6" type="ORF">G1H10_29185</name>
</gene>
<proteinExistence type="predicted"/>
<dbReference type="PROSITE" id="PS50977">
    <property type="entry name" value="HTH_TETR_2"/>
    <property type="match status" value="1"/>
</dbReference>
<dbReference type="Proteomes" id="UP000475214">
    <property type="component" value="Unassembled WGS sequence"/>
</dbReference>
<keyword evidence="3" id="KW-0804">Transcription</keyword>
<dbReference type="SUPFAM" id="SSF46689">
    <property type="entry name" value="Homeodomain-like"/>
    <property type="match status" value="1"/>
</dbReference>
<dbReference type="PANTHER" id="PTHR30055">
    <property type="entry name" value="HTH-TYPE TRANSCRIPTIONAL REGULATOR RUTR"/>
    <property type="match status" value="1"/>
</dbReference>
<keyword evidence="1" id="KW-0805">Transcription regulation</keyword>
<protein>
    <submittedName>
        <fullName evidence="6">TetR/AcrR family transcriptional regulator</fullName>
    </submittedName>
</protein>
<dbReference type="InterPro" id="IPR023772">
    <property type="entry name" value="DNA-bd_HTH_TetR-type_CS"/>
</dbReference>
<comment type="caution">
    <text evidence="6">The sequence shown here is derived from an EMBL/GenBank/DDBJ whole genome shotgun (WGS) entry which is preliminary data.</text>
</comment>
<dbReference type="PROSITE" id="PS01081">
    <property type="entry name" value="HTH_TETR_1"/>
    <property type="match status" value="1"/>
</dbReference>
<evidence type="ECO:0000313" key="6">
    <source>
        <dbReference type="EMBL" id="NEE04251.1"/>
    </source>
</evidence>
<organism evidence="6 7">
    <name type="scientific">Phytoactinopolyspora halotolerans</name>
    <dbReference type="NCBI Taxonomy" id="1981512"/>
    <lineage>
        <taxon>Bacteria</taxon>
        <taxon>Bacillati</taxon>
        <taxon>Actinomycetota</taxon>
        <taxon>Actinomycetes</taxon>
        <taxon>Jiangellales</taxon>
        <taxon>Jiangellaceae</taxon>
        <taxon>Phytoactinopolyspora</taxon>
    </lineage>
</organism>
<reference evidence="6 7" key="1">
    <citation type="submission" date="2020-02" db="EMBL/GenBank/DDBJ databases">
        <authorList>
            <person name="Li X.-J."/>
            <person name="Han X.-M."/>
        </authorList>
    </citation>
    <scope>NUCLEOTIDE SEQUENCE [LARGE SCALE GENOMIC DNA]</scope>
    <source>
        <strain evidence="6 7">CCTCC AB 2017055</strain>
    </source>
</reference>
<dbReference type="Gene3D" id="1.10.357.10">
    <property type="entry name" value="Tetracycline Repressor, domain 2"/>
    <property type="match status" value="1"/>
</dbReference>
<dbReference type="AlphaFoldDB" id="A0A6L9SIY2"/>
<dbReference type="InterPro" id="IPR050109">
    <property type="entry name" value="HTH-type_TetR-like_transc_reg"/>
</dbReference>
<dbReference type="InterPro" id="IPR036271">
    <property type="entry name" value="Tet_transcr_reg_TetR-rel_C_sf"/>
</dbReference>
<dbReference type="GO" id="GO:0000976">
    <property type="term" value="F:transcription cis-regulatory region binding"/>
    <property type="evidence" value="ECO:0007669"/>
    <property type="project" value="TreeGrafter"/>
</dbReference>
<dbReference type="GO" id="GO:0003700">
    <property type="term" value="F:DNA-binding transcription factor activity"/>
    <property type="evidence" value="ECO:0007669"/>
    <property type="project" value="TreeGrafter"/>
</dbReference>
<evidence type="ECO:0000256" key="3">
    <source>
        <dbReference type="ARBA" id="ARBA00023163"/>
    </source>
</evidence>
<keyword evidence="2 4" id="KW-0238">DNA-binding</keyword>
<dbReference type="RefSeq" id="WP_163744623.1">
    <property type="nucleotide sequence ID" value="NZ_JAAGOA010000031.1"/>
</dbReference>
<dbReference type="PRINTS" id="PR00455">
    <property type="entry name" value="HTHTETR"/>
</dbReference>
<dbReference type="EMBL" id="JAAGOA010000031">
    <property type="protein sequence ID" value="NEE04251.1"/>
    <property type="molecule type" value="Genomic_DNA"/>
</dbReference>
<dbReference type="InterPro" id="IPR009057">
    <property type="entry name" value="Homeodomain-like_sf"/>
</dbReference>
<feature type="DNA-binding region" description="H-T-H motif" evidence="4">
    <location>
        <begin position="27"/>
        <end position="46"/>
    </location>
</feature>
<evidence type="ECO:0000256" key="4">
    <source>
        <dbReference type="PROSITE-ProRule" id="PRU00335"/>
    </source>
</evidence>
<dbReference type="InterPro" id="IPR001647">
    <property type="entry name" value="HTH_TetR"/>
</dbReference>